<reference evidence="11" key="2">
    <citation type="journal article" date="2023" name="IMA Fungus">
        <title>Comparative genomic study of the Penicillium genus elucidates a diverse pangenome and 15 lateral gene transfer events.</title>
        <authorList>
            <person name="Petersen C."/>
            <person name="Sorensen T."/>
            <person name="Nielsen M.R."/>
            <person name="Sondergaard T.E."/>
            <person name="Sorensen J.L."/>
            <person name="Fitzpatrick D.A."/>
            <person name="Frisvad J.C."/>
            <person name="Nielsen K.L."/>
        </authorList>
    </citation>
    <scope>NUCLEOTIDE SEQUENCE</scope>
    <source>
        <strain evidence="11">IBT 30069</strain>
    </source>
</reference>
<dbReference type="PRINTS" id="PR00385">
    <property type="entry name" value="P450"/>
</dbReference>
<keyword evidence="6 8" id="KW-0408">Iron</keyword>
<evidence type="ECO:0000256" key="3">
    <source>
        <dbReference type="ARBA" id="ARBA00022617"/>
    </source>
</evidence>
<keyword evidence="12" id="KW-1185">Reference proteome</keyword>
<feature type="binding site" description="axial binding residue" evidence="8">
    <location>
        <position position="458"/>
    </location>
    <ligand>
        <name>heme</name>
        <dbReference type="ChEBI" id="CHEBI:30413"/>
    </ligand>
    <ligandPart>
        <name>Fe</name>
        <dbReference type="ChEBI" id="CHEBI:18248"/>
    </ligandPart>
</feature>
<dbReference type="GO" id="GO:0043386">
    <property type="term" value="P:mycotoxin biosynthetic process"/>
    <property type="evidence" value="ECO:0007669"/>
    <property type="project" value="UniProtKB-ARBA"/>
</dbReference>
<keyword evidence="10" id="KW-0472">Membrane</keyword>
<protein>
    <submittedName>
        <fullName evidence="11">Pisatin demethylase</fullName>
    </submittedName>
</protein>
<dbReference type="FunFam" id="1.10.630.10:FF:000050">
    <property type="entry name" value="Cytochrome P450 monooxygenase"/>
    <property type="match status" value="1"/>
</dbReference>
<evidence type="ECO:0000256" key="1">
    <source>
        <dbReference type="ARBA" id="ARBA00001971"/>
    </source>
</evidence>
<dbReference type="InterPro" id="IPR036396">
    <property type="entry name" value="Cyt_P450_sf"/>
</dbReference>
<dbReference type="InterPro" id="IPR002403">
    <property type="entry name" value="Cyt_P450_E_grp-IV"/>
</dbReference>
<dbReference type="Proteomes" id="UP001149165">
    <property type="component" value="Unassembled WGS sequence"/>
</dbReference>
<evidence type="ECO:0000256" key="10">
    <source>
        <dbReference type="SAM" id="Phobius"/>
    </source>
</evidence>
<proteinExistence type="inferred from homology"/>
<dbReference type="Pfam" id="PF00067">
    <property type="entry name" value="p450"/>
    <property type="match status" value="1"/>
</dbReference>
<dbReference type="PANTHER" id="PTHR24305">
    <property type="entry name" value="CYTOCHROME P450"/>
    <property type="match status" value="1"/>
</dbReference>
<keyword evidence="7 9" id="KW-0503">Monooxygenase</keyword>
<dbReference type="GO" id="GO:0005506">
    <property type="term" value="F:iron ion binding"/>
    <property type="evidence" value="ECO:0007669"/>
    <property type="project" value="InterPro"/>
</dbReference>
<dbReference type="GO" id="GO:0016705">
    <property type="term" value="F:oxidoreductase activity, acting on paired donors, with incorporation or reduction of molecular oxygen"/>
    <property type="evidence" value="ECO:0007669"/>
    <property type="project" value="InterPro"/>
</dbReference>
<evidence type="ECO:0000256" key="2">
    <source>
        <dbReference type="ARBA" id="ARBA00010617"/>
    </source>
</evidence>
<dbReference type="PANTHER" id="PTHR24305:SF235">
    <property type="entry name" value="CYTOCHROME P450 MONOOXYGENASE APDB-RELATED"/>
    <property type="match status" value="1"/>
</dbReference>
<gene>
    <name evidence="11" type="ORF">N7456_001161</name>
</gene>
<dbReference type="SUPFAM" id="SSF48264">
    <property type="entry name" value="Cytochrome P450"/>
    <property type="match status" value="1"/>
</dbReference>
<comment type="caution">
    <text evidence="11">The sequence shown here is derived from an EMBL/GenBank/DDBJ whole genome shotgun (WGS) entry which is preliminary data.</text>
</comment>
<evidence type="ECO:0000256" key="7">
    <source>
        <dbReference type="ARBA" id="ARBA00023033"/>
    </source>
</evidence>
<keyword evidence="3 8" id="KW-0349">Heme</keyword>
<dbReference type="GO" id="GO:0020037">
    <property type="term" value="F:heme binding"/>
    <property type="evidence" value="ECO:0007669"/>
    <property type="project" value="InterPro"/>
</dbReference>
<evidence type="ECO:0000256" key="6">
    <source>
        <dbReference type="ARBA" id="ARBA00023004"/>
    </source>
</evidence>
<dbReference type="InterPro" id="IPR001128">
    <property type="entry name" value="Cyt_P450"/>
</dbReference>
<evidence type="ECO:0000256" key="9">
    <source>
        <dbReference type="RuleBase" id="RU000461"/>
    </source>
</evidence>
<evidence type="ECO:0000256" key="4">
    <source>
        <dbReference type="ARBA" id="ARBA00022723"/>
    </source>
</evidence>
<keyword evidence="4 8" id="KW-0479">Metal-binding</keyword>
<dbReference type="InterPro" id="IPR050121">
    <property type="entry name" value="Cytochrome_P450_monoxygenase"/>
</dbReference>
<name>A0A9W9GEW3_9EURO</name>
<dbReference type="GO" id="GO:0004497">
    <property type="term" value="F:monooxygenase activity"/>
    <property type="evidence" value="ECO:0007669"/>
    <property type="project" value="UniProtKB-KW"/>
</dbReference>
<keyword evidence="10" id="KW-1133">Transmembrane helix</keyword>
<keyword evidence="5 9" id="KW-0560">Oxidoreductase</keyword>
<accession>A0A9W9GEW3</accession>
<organism evidence="11 12">
    <name type="scientific">Penicillium angulare</name>
    <dbReference type="NCBI Taxonomy" id="116970"/>
    <lineage>
        <taxon>Eukaryota</taxon>
        <taxon>Fungi</taxon>
        <taxon>Dikarya</taxon>
        <taxon>Ascomycota</taxon>
        <taxon>Pezizomycotina</taxon>
        <taxon>Eurotiomycetes</taxon>
        <taxon>Eurotiomycetidae</taxon>
        <taxon>Eurotiales</taxon>
        <taxon>Aspergillaceae</taxon>
        <taxon>Penicillium</taxon>
    </lineage>
</organism>
<evidence type="ECO:0000256" key="5">
    <source>
        <dbReference type="ARBA" id="ARBA00023002"/>
    </source>
</evidence>
<sequence length="510" mass="57866">MDEPPPNAGGDSLRLYVTLSIPLVLYLVYNFILHPLLRSDLRQIPGPFLAKFTDLHRLLLVRTESVQEHHLDLHKRHGHFVRLGPNMVSVSDPSAISTLYSTRTRYPKSNFYPVMGNVANGKVVPTIFSTLDESFHETMKRPIAQVYAMTNLRTYEPLVESTESIFFEKLEGLADAGKSFDLGTWLHWFATDVIMEITFGKRLGFLEQGEDVNGILKQIEDRFSYVAVVGQMPWLDSVLHKNPVTSYLKSLISSPTVSPVLKFALDRIAERKKQRQENPEKSDTNRDFLARFLDIKDAQPDIPDFWIISWCQQNVQAGSDSTAITLTSVFYHLLRDPESMALILEELDQANLPSPVPWDIAHKLPYLDACIKEALRMTPAIGIPLERVAPAEGMELGGKFFQGGTVLGVSAWVVQMDQGVYGEDASSWRPGRWVEASSEKRKEMDRTLFAFGGGSRVCIGRNISYLEMYKVVPELLVRFKFSLQNPEKDWTLKNAFFTYTKGVQVTVERR</sequence>
<comment type="similarity">
    <text evidence="2 9">Belongs to the cytochrome P450 family.</text>
</comment>
<evidence type="ECO:0000256" key="8">
    <source>
        <dbReference type="PIRSR" id="PIRSR602403-1"/>
    </source>
</evidence>
<evidence type="ECO:0000313" key="12">
    <source>
        <dbReference type="Proteomes" id="UP001149165"/>
    </source>
</evidence>
<reference evidence="11" key="1">
    <citation type="submission" date="2022-11" db="EMBL/GenBank/DDBJ databases">
        <authorList>
            <person name="Petersen C."/>
        </authorList>
    </citation>
    <scope>NUCLEOTIDE SEQUENCE</scope>
    <source>
        <strain evidence="11">IBT 30069</strain>
    </source>
</reference>
<dbReference type="AlphaFoldDB" id="A0A9W9GEW3"/>
<dbReference type="PROSITE" id="PS00086">
    <property type="entry name" value="CYTOCHROME_P450"/>
    <property type="match status" value="1"/>
</dbReference>
<comment type="cofactor">
    <cofactor evidence="1 8">
        <name>heme</name>
        <dbReference type="ChEBI" id="CHEBI:30413"/>
    </cofactor>
</comment>
<dbReference type="InterPro" id="IPR017972">
    <property type="entry name" value="Cyt_P450_CS"/>
</dbReference>
<keyword evidence="10" id="KW-0812">Transmembrane</keyword>
<dbReference type="EMBL" id="JAPQKH010000001">
    <property type="protein sequence ID" value="KAJ5116813.1"/>
    <property type="molecule type" value="Genomic_DNA"/>
</dbReference>
<dbReference type="CDD" id="cd11060">
    <property type="entry name" value="CYP57A1-like"/>
    <property type="match status" value="1"/>
</dbReference>
<dbReference type="PRINTS" id="PR00465">
    <property type="entry name" value="EP450IV"/>
</dbReference>
<feature type="transmembrane region" description="Helical" evidence="10">
    <location>
        <begin position="15"/>
        <end position="33"/>
    </location>
</feature>
<dbReference type="Gene3D" id="1.10.630.10">
    <property type="entry name" value="Cytochrome P450"/>
    <property type="match status" value="1"/>
</dbReference>
<dbReference type="OrthoDB" id="3934656at2759"/>
<evidence type="ECO:0000313" key="11">
    <source>
        <dbReference type="EMBL" id="KAJ5116813.1"/>
    </source>
</evidence>